<sequence length="69" mass="7583">MPDGGIALSGLHGPVRRISRRPDEQSAIRHHRAHCRMAALPYPAYMDSASAQISSYRLRESSSPCCSLC</sequence>
<feature type="region of interest" description="Disordered" evidence="1">
    <location>
        <begin position="1"/>
        <end position="26"/>
    </location>
</feature>
<gene>
    <name evidence="2" type="ORF">C8256_21990</name>
</gene>
<name>A0A2T2XWG8_9ENTR</name>
<proteinExistence type="predicted"/>
<evidence type="ECO:0000313" key="3">
    <source>
        <dbReference type="Proteomes" id="UP000240892"/>
    </source>
</evidence>
<reference evidence="2 3" key="1">
    <citation type="submission" date="2018-03" db="EMBL/GenBank/DDBJ databases">
        <title>First report of an OXA-48+CTX-M-M-producing Kluyvera ascorbata clone recovered from patients admitted in a University Hospital in Madrid, Spain.</title>
        <authorList>
            <person name="Hernandez-Garcia M."/>
            <person name="Leon-Sampedro R."/>
            <person name="Perez-Viso B."/>
            <person name="Morosini M.I."/>
            <person name="Lopez-Fresnena N."/>
            <person name="Coque T.M."/>
            <person name="Bonten M."/>
            <person name="Malhotra-Kumar S."/>
            <person name="Ruiz-Garbajosa P."/>
            <person name="Canton R."/>
        </authorList>
    </citation>
    <scope>NUCLEOTIDE SEQUENCE [LARGE SCALE GENOMIC DNA]</scope>
    <source>
        <strain evidence="2 3">KA2</strain>
    </source>
</reference>
<comment type="caution">
    <text evidence="2">The sequence shown here is derived from an EMBL/GenBank/DDBJ whole genome shotgun (WGS) entry which is preliminary data.</text>
</comment>
<evidence type="ECO:0000256" key="1">
    <source>
        <dbReference type="SAM" id="MobiDB-lite"/>
    </source>
</evidence>
<evidence type="ECO:0000313" key="2">
    <source>
        <dbReference type="EMBL" id="PSR44644.1"/>
    </source>
</evidence>
<organism evidence="2 3">
    <name type="scientific">Kluyvera genomosp. 2</name>
    <dbReference type="NCBI Taxonomy" id="2774054"/>
    <lineage>
        <taxon>Bacteria</taxon>
        <taxon>Pseudomonadati</taxon>
        <taxon>Pseudomonadota</taxon>
        <taxon>Gammaproteobacteria</taxon>
        <taxon>Enterobacterales</taxon>
        <taxon>Enterobacteriaceae</taxon>
        <taxon>Kluyvera</taxon>
    </lineage>
</organism>
<dbReference type="EMBL" id="PYHO01000026">
    <property type="protein sequence ID" value="PSR44644.1"/>
    <property type="molecule type" value="Genomic_DNA"/>
</dbReference>
<protein>
    <submittedName>
        <fullName evidence="2">Uncharacterized protein</fullName>
    </submittedName>
</protein>
<keyword evidence="3" id="KW-1185">Reference proteome</keyword>
<accession>A0A2T2XWG8</accession>
<dbReference type="Proteomes" id="UP000240892">
    <property type="component" value="Unassembled WGS sequence"/>
</dbReference>
<dbReference type="AlphaFoldDB" id="A0A2T2XWG8"/>